<dbReference type="InterPro" id="IPR051405">
    <property type="entry name" value="phD/YefM_antitoxin"/>
</dbReference>
<comment type="function">
    <text evidence="2">Antitoxin component of a type II toxin-antitoxin (TA) system.</text>
</comment>
<dbReference type="Proteomes" id="UP000251647">
    <property type="component" value="Unassembled WGS sequence"/>
</dbReference>
<dbReference type="Gene3D" id="6.10.250.330">
    <property type="match status" value="1"/>
</dbReference>
<protein>
    <recommendedName>
        <fullName evidence="2">Antitoxin</fullName>
    </recommendedName>
</protein>
<dbReference type="EMBL" id="UATL01000005">
    <property type="protein sequence ID" value="SPY44102.1"/>
    <property type="molecule type" value="Genomic_DNA"/>
</dbReference>
<dbReference type="SUPFAM" id="SSF143120">
    <property type="entry name" value="YefM-like"/>
    <property type="match status" value="1"/>
</dbReference>
<evidence type="ECO:0000256" key="2">
    <source>
        <dbReference type="RuleBase" id="RU362080"/>
    </source>
</evidence>
<dbReference type="Gene3D" id="3.40.1620.10">
    <property type="entry name" value="YefM-like domain"/>
    <property type="match status" value="1"/>
</dbReference>
<dbReference type="PANTHER" id="PTHR33713">
    <property type="entry name" value="ANTITOXIN YAFN-RELATED"/>
    <property type="match status" value="1"/>
</dbReference>
<dbReference type="AlphaFoldDB" id="A0A2T3QIT0"/>
<sequence>MTVLSFSEVRGNFKKVCDQVVDDCDAVVIHRRDADNVVLMSESEFNSWKETMYLMSNPVNAANLLESIKQAECGNVQTHELLSHDD</sequence>
<dbReference type="OrthoDB" id="9802003at2"/>
<dbReference type="InterPro" id="IPR036165">
    <property type="entry name" value="YefM-like_sf"/>
</dbReference>
<evidence type="ECO:0000313" key="4">
    <source>
        <dbReference type="Proteomes" id="UP000251647"/>
    </source>
</evidence>
<name>A0A2T3QIT0_PHODM</name>
<dbReference type="Pfam" id="PF02604">
    <property type="entry name" value="PhdYeFM_antitox"/>
    <property type="match status" value="1"/>
</dbReference>
<organism evidence="3 4">
    <name type="scientific">Photobacterium damselae</name>
    <dbReference type="NCBI Taxonomy" id="38293"/>
    <lineage>
        <taxon>Bacteria</taxon>
        <taxon>Pseudomonadati</taxon>
        <taxon>Pseudomonadota</taxon>
        <taxon>Gammaproteobacteria</taxon>
        <taxon>Vibrionales</taxon>
        <taxon>Vibrionaceae</taxon>
        <taxon>Photobacterium</taxon>
    </lineage>
</organism>
<proteinExistence type="inferred from homology"/>
<accession>A0A2T3QIT0</accession>
<dbReference type="PANTHER" id="PTHR33713:SF6">
    <property type="entry name" value="ANTITOXIN YEFM"/>
    <property type="match status" value="1"/>
</dbReference>
<dbReference type="RefSeq" id="WP_036765838.1">
    <property type="nucleotide sequence ID" value="NZ_CP018298.1"/>
</dbReference>
<gene>
    <name evidence="3" type="primary">yefM</name>
    <name evidence="3" type="ORF">NCTC11647_03037</name>
</gene>
<reference evidence="3 4" key="1">
    <citation type="submission" date="2018-06" db="EMBL/GenBank/DDBJ databases">
        <authorList>
            <consortium name="Pathogen Informatics"/>
            <person name="Doyle S."/>
        </authorList>
    </citation>
    <scope>NUCLEOTIDE SEQUENCE [LARGE SCALE GENOMIC DNA]</scope>
    <source>
        <strain evidence="3 4">NCTC11647</strain>
    </source>
</reference>
<evidence type="ECO:0000256" key="1">
    <source>
        <dbReference type="ARBA" id="ARBA00009981"/>
    </source>
</evidence>
<evidence type="ECO:0000313" key="3">
    <source>
        <dbReference type="EMBL" id="SPY44102.1"/>
    </source>
</evidence>
<dbReference type="InterPro" id="IPR006442">
    <property type="entry name" value="Antitoxin_Phd/YefM"/>
</dbReference>
<comment type="similarity">
    <text evidence="1 2">Belongs to the phD/YefM antitoxin family.</text>
</comment>